<evidence type="ECO:0000256" key="1">
    <source>
        <dbReference type="ARBA" id="ARBA00022496"/>
    </source>
</evidence>
<proteinExistence type="predicted"/>
<gene>
    <name evidence="7" type="ordered locus">Atc_m189</name>
</gene>
<geneLocation type="plasmid" evidence="7 8">
    <name>megaplasmid</name>
</geneLocation>
<protein>
    <submittedName>
        <fullName evidence="7">TonB-dependent outer membrane receptor FecA6</fullName>
    </submittedName>
</protein>
<dbReference type="Proteomes" id="UP000006135">
    <property type="component" value="Plasmid megaplasmid"/>
</dbReference>
<keyword evidence="4" id="KW-0813">Transport</keyword>
<dbReference type="HOGENOM" id="CLU_648345_0_0_6"/>
<keyword evidence="1" id="KW-0410">Iron transport</keyword>
<dbReference type="InterPro" id="IPR039426">
    <property type="entry name" value="TonB-dep_rcpt-like"/>
</dbReference>
<dbReference type="GO" id="GO:0009279">
    <property type="term" value="C:cell outer membrane"/>
    <property type="evidence" value="ECO:0007669"/>
    <property type="project" value="TreeGrafter"/>
</dbReference>
<keyword evidence="3" id="KW-0408">Iron</keyword>
<name>F9ZUA1_ACICS</name>
<reference evidence="7 8" key="1">
    <citation type="journal article" date="2011" name="J. Genet. Genomics">
        <title>Unraveling the Acidithiobacillus caldus complete genome and its central metabolisms for carbon assimilation.</title>
        <authorList>
            <person name="You X.Y."/>
            <person name="Guo X."/>
            <person name="Zheng H.J."/>
            <person name="Zhang M.J."/>
            <person name="Liu L.J."/>
            <person name="Zhu Y.Q."/>
            <person name="Zhu B."/>
            <person name="Wang S.Y."/>
            <person name="Zhao G.P."/>
            <person name="Poetsch A."/>
            <person name="Jiang C.Y."/>
            <person name="Liu S.J."/>
        </authorList>
    </citation>
    <scope>NUCLEOTIDE SEQUENCE [LARGE SCALE GENOMIC DNA]</scope>
    <source>
        <strain evidence="7 8">SM-1</strain>
        <plasmid evidence="8">Plasmid megaplasmid</plasmid>
    </source>
</reference>
<evidence type="ECO:0000313" key="7">
    <source>
        <dbReference type="EMBL" id="AEK59720.1"/>
    </source>
</evidence>
<evidence type="ECO:0000256" key="5">
    <source>
        <dbReference type="SAM" id="SignalP"/>
    </source>
</evidence>
<keyword evidence="8" id="KW-1185">Reference proteome</keyword>
<evidence type="ECO:0000256" key="4">
    <source>
        <dbReference type="ARBA" id="ARBA00023065"/>
    </source>
</evidence>
<dbReference type="GO" id="GO:0015344">
    <property type="term" value="F:siderophore uptake transmembrane transporter activity"/>
    <property type="evidence" value="ECO:0007669"/>
    <property type="project" value="TreeGrafter"/>
</dbReference>
<feature type="domain" description="TonB-dependent receptor plug" evidence="6">
    <location>
        <begin position="63"/>
        <end position="177"/>
    </location>
</feature>
<dbReference type="KEGG" id="acu:Atc_m189"/>
<dbReference type="InterPro" id="IPR037066">
    <property type="entry name" value="Plug_dom_sf"/>
</dbReference>
<feature type="signal peptide" evidence="5">
    <location>
        <begin position="1"/>
        <end position="35"/>
    </location>
</feature>
<dbReference type="Gene3D" id="2.170.130.10">
    <property type="entry name" value="TonB-dependent receptor, plug domain"/>
    <property type="match status" value="1"/>
</dbReference>
<dbReference type="Pfam" id="PF07715">
    <property type="entry name" value="Plug"/>
    <property type="match status" value="1"/>
</dbReference>
<dbReference type="PANTHER" id="PTHR32552">
    <property type="entry name" value="FERRICHROME IRON RECEPTOR-RELATED"/>
    <property type="match status" value="1"/>
</dbReference>
<evidence type="ECO:0000256" key="3">
    <source>
        <dbReference type="ARBA" id="ARBA00023004"/>
    </source>
</evidence>
<keyword evidence="4" id="KW-0406">Ion transport</keyword>
<sequence>MDKVHKEINMSTLRRHIIAVTSALYGIALPSVALAQTASSQVTAQTASGAVDLKAISKIAPAEKAVTAVSKKTVKHAAPSANFQSVLKDVPGMNVISSGPGNLSATDNEFTYQGFTSAQMASNFDGVPIINTFRGGAGGTGDDHAFTPLSMGQFSSVKVYSGANQPSQNGINSLGGTISYEPSLPTSRFYFDLNGSGGKYNNIGGEYTSGISINSGIIPGTKTEMLFKYSYTHAPSFQRNVYADINSYYGAIVQPYDHGLSQLKLIALYNNEQARQPSLVPLSLLDRFGSSYQPPLNVAYSATHTQAVNIILSWKSILNRYMLAKTKFFVEQQDDNRTSFTNSAYYDPNHYGYAFYQGYPVGTDLEPYAAPPTANNLYNPVALFGSAVNGTQYHNYIDNIHSFGFLPSITFFIPVPRHFKWVA</sequence>
<dbReference type="AlphaFoldDB" id="F9ZUA1"/>
<evidence type="ECO:0000313" key="8">
    <source>
        <dbReference type="Proteomes" id="UP000006135"/>
    </source>
</evidence>
<accession>F9ZUA1</accession>
<dbReference type="InterPro" id="IPR012910">
    <property type="entry name" value="Plug_dom"/>
</dbReference>
<feature type="chain" id="PRO_5003392700" evidence="5">
    <location>
        <begin position="36"/>
        <end position="423"/>
    </location>
</feature>
<keyword evidence="7" id="KW-0614">Plasmid</keyword>
<organism evidence="7 8">
    <name type="scientific">Acidithiobacillus caldus (strain SM-1)</name>
    <dbReference type="NCBI Taxonomy" id="990288"/>
    <lineage>
        <taxon>Bacteria</taxon>
        <taxon>Pseudomonadati</taxon>
        <taxon>Pseudomonadota</taxon>
        <taxon>Acidithiobacillia</taxon>
        <taxon>Acidithiobacillales</taxon>
        <taxon>Acidithiobacillaceae</taxon>
        <taxon>Acidithiobacillus</taxon>
    </lineage>
</organism>
<keyword evidence="2 5" id="KW-0732">Signal</keyword>
<dbReference type="EMBL" id="CP002574">
    <property type="protein sequence ID" value="AEK59720.1"/>
    <property type="molecule type" value="Genomic_DNA"/>
</dbReference>
<evidence type="ECO:0000256" key="2">
    <source>
        <dbReference type="ARBA" id="ARBA00022729"/>
    </source>
</evidence>
<dbReference type="PANTHER" id="PTHR32552:SF68">
    <property type="entry name" value="FERRICHROME OUTER MEMBRANE TRANSPORTER_PHAGE RECEPTOR"/>
    <property type="match status" value="1"/>
</dbReference>
<dbReference type="SUPFAM" id="SSF56935">
    <property type="entry name" value="Porins"/>
    <property type="match status" value="1"/>
</dbReference>
<evidence type="ECO:0000259" key="6">
    <source>
        <dbReference type="Pfam" id="PF07715"/>
    </source>
</evidence>
<keyword evidence="7" id="KW-0675">Receptor</keyword>